<organism evidence="2 3">
    <name type="scientific">Collybia nuda</name>
    <dbReference type="NCBI Taxonomy" id="64659"/>
    <lineage>
        <taxon>Eukaryota</taxon>
        <taxon>Fungi</taxon>
        <taxon>Dikarya</taxon>
        <taxon>Basidiomycota</taxon>
        <taxon>Agaricomycotina</taxon>
        <taxon>Agaricomycetes</taxon>
        <taxon>Agaricomycetidae</taxon>
        <taxon>Agaricales</taxon>
        <taxon>Tricholomatineae</taxon>
        <taxon>Clitocybaceae</taxon>
        <taxon>Collybia</taxon>
    </lineage>
</organism>
<comment type="caution">
    <text evidence="2">The sequence shown here is derived from an EMBL/GenBank/DDBJ whole genome shotgun (WGS) entry which is preliminary data.</text>
</comment>
<evidence type="ECO:0000256" key="1">
    <source>
        <dbReference type="ARBA" id="ARBA00022898"/>
    </source>
</evidence>
<accession>A0A9P5YDE4</accession>
<dbReference type="Gene3D" id="3.40.640.10">
    <property type="entry name" value="Type I PLP-dependent aspartate aminotransferase-like (Major domain)"/>
    <property type="match status" value="1"/>
</dbReference>
<sequence>MQVQQWGSDDIYKHPPPQFGHGMHKYFGFDPQYINLNHGSYGATPLPVLAAVNKIAIEIESNPDYFHRIQYQPILIDIRRRLSQMIGASLDECVLVQNASMGMNIIMRGLEWEAGDILVPFNTTYRSVSKTVKYISDIKPCPVVAQFVIEFPTTHEEIVTKFREHLRSLPDNKGKKKVAVIDSIVSNPGSVVDAAHSIGQEETNLSESQPDFWVSNCHKWLFTKRSCAVLYVPERQVVCSSIYRKIPINIIRFRNQNVVKTSIPTSHSYISPVDRVESNFVIQYEWNGTIDWAPYLSVNAALDFRSWLGGEAKINAYCHEMAIKGGKRLAEIFGTRVLDPDGELTLNMVNVELPFPGNVPFNAKIDLKFKQKMLEEQNTYSAPFYHNGSWWTRCSAQVWTEVWNIYSVSSGLSDNIAVKVEDFEKIGQAWLTVCAEVLEEIEGKKVS</sequence>
<dbReference type="PANTHER" id="PTHR43092">
    <property type="entry name" value="L-CYSTEINE DESULFHYDRASE"/>
    <property type="match status" value="1"/>
</dbReference>
<name>A0A9P5YDE4_9AGAR</name>
<dbReference type="EMBL" id="MU150246">
    <property type="protein sequence ID" value="KAF9465635.1"/>
    <property type="molecule type" value="Genomic_DNA"/>
</dbReference>
<keyword evidence="1" id="KW-0663">Pyridoxal phosphate</keyword>
<dbReference type="PANTHER" id="PTHR43092:SF2">
    <property type="entry name" value="HERCYNYLCYSTEINE SULFOXIDE LYASE"/>
    <property type="match status" value="1"/>
</dbReference>
<dbReference type="GO" id="GO:0016740">
    <property type="term" value="F:transferase activity"/>
    <property type="evidence" value="ECO:0007669"/>
    <property type="project" value="UniProtKB-KW"/>
</dbReference>
<dbReference type="InterPro" id="IPR015424">
    <property type="entry name" value="PyrdxlP-dep_Trfase"/>
</dbReference>
<dbReference type="AlphaFoldDB" id="A0A9P5YDE4"/>
<gene>
    <name evidence="2" type="ORF">BDZ94DRAFT_1306978</name>
</gene>
<protein>
    <submittedName>
        <fullName evidence="2">Pyridoxal phosphate-dependent transferase</fullName>
    </submittedName>
</protein>
<evidence type="ECO:0000313" key="3">
    <source>
        <dbReference type="Proteomes" id="UP000807353"/>
    </source>
</evidence>
<keyword evidence="3" id="KW-1185">Reference proteome</keyword>
<dbReference type="OrthoDB" id="5978656at2759"/>
<dbReference type="InterPro" id="IPR015422">
    <property type="entry name" value="PyrdxlP-dep_Trfase_small"/>
</dbReference>
<dbReference type="Proteomes" id="UP000807353">
    <property type="component" value="Unassembled WGS sequence"/>
</dbReference>
<keyword evidence="2" id="KW-0808">Transferase</keyword>
<evidence type="ECO:0000313" key="2">
    <source>
        <dbReference type="EMBL" id="KAF9465635.1"/>
    </source>
</evidence>
<reference evidence="2" key="1">
    <citation type="submission" date="2020-11" db="EMBL/GenBank/DDBJ databases">
        <authorList>
            <consortium name="DOE Joint Genome Institute"/>
            <person name="Ahrendt S."/>
            <person name="Riley R."/>
            <person name="Andreopoulos W."/>
            <person name="Labutti K."/>
            <person name="Pangilinan J."/>
            <person name="Ruiz-Duenas F.J."/>
            <person name="Barrasa J.M."/>
            <person name="Sanchez-Garcia M."/>
            <person name="Camarero S."/>
            <person name="Miyauchi S."/>
            <person name="Serrano A."/>
            <person name="Linde D."/>
            <person name="Babiker R."/>
            <person name="Drula E."/>
            <person name="Ayuso-Fernandez I."/>
            <person name="Pacheco R."/>
            <person name="Padilla G."/>
            <person name="Ferreira P."/>
            <person name="Barriuso J."/>
            <person name="Kellner H."/>
            <person name="Castanera R."/>
            <person name="Alfaro M."/>
            <person name="Ramirez L."/>
            <person name="Pisabarro A.G."/>
            <person name="Kuo A."/>
            <person name="Tritt A."/>
            <person name="Lipzen A."/>
            <person name="He G."/>
            <person name="Yan M."/>
            <person name="Ng V."/>
            <person name="Cullen D."/>
            <person name="Martin F."/>
            <person name="Rosso M.-N."/>
            <person name="Henrissat B."/>
            <person name="Hibbett D."/>
            <person name="Martinez A.T."/>
            <person name="Grigoriev I.V."/>
        </authorList>
    </citation>
    <scope>NUCLEOTIDE SEQUENCE</scope>
    <source>
        <strain evidence="2">CBS 247.69</strain>
    </source>
</reference>
<dbReference type="InterPro" id="IPR015421">
    <property type="entry name" value="PyrdxlP-dep_Trfase_major"/>
</dbReference>
<dbReference type="Gene3D" id="3.90.1150.10">
    <property type="entry name" value="Aspartate Aminotransferase, domain 1"/>
    <property type="match status" value="1"/>
</dbReference>
<dbReference type="SUPFAM" id="SSF53383">
    <property type="entry name" value="PLP-dependent transferases"/>
    <property type="match status" value="1"/>
</dbReference>
<proteinExistence type="predicted"/>